<accession>A0ABP0JJV4</accession>
<feature type="compositionally biased region" description="Polar residues" evidence="1">
    <location>
        <begin position="234"/>
        <end position="245"/>
    </location>
</feature>
<evidence type="ECO:0000256" key="1">
    <source>
        <dbReference type="SAM" id="MobiDB-lite"/>
    </source>
</evidence>
<feature type="compositionally biased region" description="Basic and acidic residues" evidence="1">
    <location>
        <begin position="221"/>
        <end position="232"/>
    </location>
</feature>
<proteinExistence type="predicted"/>
<gene>
    <name evidence="2" type="ORF">SCF082_LOCUS12444</name>
</gene>
<keyword evidence="3" id="KW-1185">Reference proteome</keyword>
<sequence length="315" mass="36109">MGTLDGADDSAVDQAAQQLDEEERELWRQLRRKRDFEVRILEKRAQIEELQKKRQSVRLAQAQASASVEVLTKEVEFVKSQQRELEHDLAVLKESNRLLQQAFQLQTGSKPHSIGEKVLPPRTKDTLAEERAHMESLQAQQDQIGHLQKHIESMHVEKQNLQQQQEVLFQKQRTAEQDQNRLLGAIQDDRNLLNEVRSERIKLFEERAILEKQMASVVSKVHEGVPREERTRWSPRTSPSEQVAQSLKPPGSFGGVRGHVPQDPPLPQPSPFFSSPLQDRRPHWISFQKDGDAASRLNQAVESPSFGGHKFLQTT</sequence>
<comment type="caution">
    <text evidence="2">The sequence shown here is derived from an EMBL/GenBank/DDBJ whole genome shotgun (WGS) entry which is preliminary data.</text>
</comment>
<reference evidence="2 3" key="1">
    <citation type="submission" date="2024-02" db="EMBL/GenBank/DDBJ databases">
        <authorList>
            <person name="Chen Y."/>
            <person name="Shah S."/>
            <person name="Dougan E. K."/>
            <person name="Thang M."/>
            <person name="Chan C."/>
        </authorList>
    </citation>
    <scope>NUCLEOTIDE SEQUENCE [LARGE SCALE GENOMIC DNA]</scope>
</reference>
<feature type="region of interest" description="Disordered" evidence="1">
    <location>
        <begin position="1"/>
        <end position="22"/>
    </location>
</feature>
<feature type="region of interest" description="Disordered" evidence="1">
    <location>
        <begin position="221"/>
        <end position="281"/>
    </location>
</feature>
<evidence type="ECO:0000313" key="2">
    <source>
        <dbReference type="EMBL" id="CAK9014715.1"/>
    </source>
</evidence>
<protein>
    <submittedName>
        <fullName evidence="2">Uncharacterized protein</fullName>
    </submittedName>
</protein>
<dbReference type="Proteomes" id="UP001642464">
    <property type="component" value="Unassembled WGS sequence"/>
</dbReference>
<evidence type="ECO:0000313" key="3">
    <source>
        <dbReference type="Proteomes" id="UP001642464"/>
    </source>
</evidence>
<dbReference type="EMBL" id="CAXAMM010007569">
    <property type="protein sequence ID" value="CAK9014715.1"/>
    <property type="molecule type" value="Genomic_DNA"/>
</dbReference>
<organism evidence="2 3">
    <name type="scientific">Durusdinium trenchii</name>
    <dbReference type="NCBI Taxonomy" id="1381693"/>
    <lineage>
        <taxon>Eukaryota</taxon>
        <taxon>Sar</taxon>
        <taxon>Alveolata</taxon>
        <taxon>Dinophyceae</taxon>
        <taxon>Suessiales</taxon>
        <taxon>Symbiodiniaceae</taxon>
        <taxon>Durusdinium</taxon>
    </lineage>
</organism>
<name>A0ABP0JJV4_9DINO</name>
<feature type="compositionally biased region" description="Acidic residues" evidence="1">
    <location>
        <begin position="1"/>
        <end position="11"/>
    </location>
</feature>